<evidence type="ECO:0000259" key="10">
    <source>
        <dbReference type="PROSITE" id="PS50897"/>
    </source>
</evidence>
<dbReference type="PROSITE" id="PS51867">
    <property type="entry name" value="ZF_RING_GID"/>
    <property type="match status" value="1"/>
</dbReference>
<dbReference type="InterPro" id="IPR024964">
    <property type="entry name" value="CTLH/CRA"/>
</dbReference>
<evidence type="ECO:0000256" key="8">
    <source>
        <dbReference type="SAM" id="MobiDB-lite"/>
    </source>
</evidence>
<evidence type="ECO:0000259" key="9">
    <source>
        <dbReference type="PROSITE" id="PS50089"/>
    </source>
</evidence>
<dbReference type="SUPFAM" id="SSF57850">
    <property type="entry name" value="RING/U-box"/>
    <property type="match status" value="1"/>
</dbReference>
<dbReference type="SMART" id="SM00757">
    <property type="entry name" value="CRA"/>
    <property type="match status" value="1"/>
</dbReference>
<feature type="compositionally biased region" description="Polar residues" evidence="8">
    <location>
        <begin position="7"/>
        <end position="16"/>
    </location>
</feature>
<sequence length="535" mass="59809">MPCLNSGLETFSNGDSSLGGKTRSRGGSWREKIGLHVQVVIPGDGGYHRSADACFSPGGGGSLSFAAAGSSSREGEVFSAPSSPVLAPEGRGSHSSTLSVLEPVVFWDLVTSLALVEAALWLLSPGWLFGSEWMRSRRRVMIGMSSRLTLIILRMELKSIKDAFDRVANKHKLSYTKTHEIVQMLSQELDKALSLMQDTQLDHKSILVDAKKLFTEKSPAAQLESAEKELNVALTKYPKVLEKQLNPEISKAYRTNAEFDTHIVNQIIANFFYRQGMFEIGDCFVAETGESECTTRQSFVEMYEILEAMERRDLEPALTWAGANSERLKQARSDLEMKLHSLQFLKISQGQNSQEALSYARKHFAVYADSCLYEIQKLVCSLLWDKNLEQSPYSEFLSPVLWDNAVREMTRQYCNLLGESSESPLSVTVTAGTQALPVLLKYINVMANKKLDWQSVEQLPVAVELPEEFQFHSVFVCPVSKEQSSEDNPPMMMSCGHVLCKQTITRMSKNGAKTSFKCPYCPTDIDSTRCKQLYF</sequence>
<proteinExistence type="predicted"/>
<dbReference type="InterPro" id="IPR044063">
    <property type="entry name" value="ZF_RING_GID"/>
</dbReference>
<dbReference type="InterPro" id="IPR001841">
    <property type="entry name" value="Znf_RING"/>
</dbReference>
<dbReference type="InterPro" id="IPR013144">
    <property type="entry name" value="CRA_dom"/>
</dbReference>
<dbReference type="Pfam" id="PF13445">
    <property type="entry name" value="zf-RING_UBOX"/>
    <property type="match status" value="1"/>
</dbReference>
<accession>A0ABQ8B8C6</accession>
<dbReference type="Proteomes" id="UP000824890">
    <property type="component" value="Unassembled WGS sequence"/>
</dbReference>
<dbReference type="PROSITE" id="PS50897">
    <property type="entry name" value="CTLH"/>
    <property type="match status" value="1"/>
</dbReference>
<organism evidence="12 13">
    <name type="scientific">Brassica napus</name>
    <name type="common">Rape</name>
    <dbReference type="NCBI Taxonomy" id="3708"/>
    <lineage>
        <taxon>Eukaryota</taxon>
        <taxon>Viridiplantae</taxon>
        <taxon>Streptophyta</taxon>
        <taxon>Embryophyta</taxon>
        <taxon>Tracheophyta</taxon>
        <taxon>Spermatophyta</taxon>
        <taxon>Magnoliopsida</taxon>
        <taxon>eudicotyledons</taxon>
        <taxon>Gunneridae</taxon>
        <taxon>Pentapetalae</taxon>
        <taxon>rosids</taxon>
        <taxon>malvids</taxon>
        <taxon>Brassicales</taxon>
        <taxon>Brassicaceae</taxon>
        <taxon>Brassiceae</taxon>
        <taxon>Brassica</taxon>
    </lineage>
</organism>
<comment type="subcellular location">
    <subcellularLocation>
        <location evidence="1">Cytoplasm</location>
    </subcellularLocation>
</comment>
<dbReference type="PROSITE" id="PS50896">
    <property type="entry name" value="LISH"/>
    <property type="match status" value="1"/>
</dbReference>
<gene>
    <name evidence="12" type="ORF">HID58_040034</name>
</gene>
<dbReference type="EMBL" id="JAGKQM010000011">
    <property type="protein sequence ID" value="KAH0900531.1"/>
    <property type="molecule type" value="Genomic_DNA"/>
</dbReference>
<keyword evidence="2" id="KW-0963">Cytoplasm</keyword>
<feature type="domain" description="RING-Gid-type" evidence="11">
    <location>
        <begin position="477"/>
        <end position="521"/>
    </location>
</feature>
<dbReference type="PANTHER" id="PTHR12170:SF11">
    <property type="entry name" value="PROTEIN RMD5 HOMOLOG"/>
    <property type="match status" value="1"/>
</dbReference>
<evidence type="ECO:0000313" key="12">
    <source>
        <dbReference type="EMBL" id="KAH0900531.1"/>
    </source>
</evidence>
<evidence type="ECO:0000256" key="3">
    <source>
        <dbReference type="ARBA" id="ARBA00022723"/>
    </source>
</evidence>
<keyword evidence="3" id="KW-0479">Metal-binding</keyword>
<dbReference type="Pfam" id="PF10607">
    <property type="entry name" value="CTLH"/>
    <property type="match status" value="1"/>
</dbReference>
<evidence type="ECO:0000256" key="7">
    <source>
        <dbReference type="PROSITE-ProRule" id="PRU01215"/>
    </source>
</evidence>
<evidence type="ECO:0000256" key="2">
    <source>
        <dbReference type="ARBA" id="ARBA00022490"/>
    </source>
</evidence>
<feature type="zinc finger region" description="RING-Gid-type" evidence="7">
    <location>
        <begin position="477"/>
        <end position="521"/>
    </location>
</feature>
<dbReference type="SMART" id="SM00668">
    <property type="entry name" value="CTLH"/>
    <property type="match status" value="1"/>
</dbReference>
<feature type="domain" description="CTLH" evidence="10">
    <location>
        <begin position="298"/>
        <end position="355"/>
    </location>
</feature>
<feature type="region of interest" description="Disordered" evidence="8">
    <location>
        <begin position="1"/>
        <end position="27"/>
    </location>
</feature>
<feature type="domain" description="RING-type" evidence="9">
    <location>
        <begin position="477"/>
        <end position="521"/>
    </location>
</feature>
<dbReference type="PROSITE" id="PS50089">
    <property type="entry name" value="ZF_RING_2"/>
    <property type="match status" value="1"/>
</dbReference>
<evidence type="ECO:0000256" key="5">
    <source>
        <dbReference type="ARBA" id="ARBA00022833"/>
    </source>
</evidence>
<dbReference type="InterPro" id="IPR013083">
    <property type="entry name" value="Znf_RING/FYVE/PHD"/>
</dbReference>
<dbReference type="InterPro" id="IPR045098">
    <property type="entry name" value="Fyv10_fam"/>
</dbReference>
<dbReference type="CDD" id="cd16652">
    <property type="entry name" value="dRING_Rmd5p-like"/>
    <property type="match status" value="1"/>
</dbReference>
<reference evidence="12 13" key="1">
    <citation type="submission" date="2021-05" db="EMBL/GenBank/DDBJ databases">
        <title>Genome Assembly of Synthetic Allotetraploid Brassica napus Reveals Homoeologous Exchanges between Subgenomes.</title>
        <authorList>
            <person name="Davis J.T."/>
        </authorList>
    </citation>
    <scope>NUCLEOTIDE SEQUENCE [LARGE SCALE GENOMIC DNA]</scope>
    <source>
        <strain evidence="13">cv. Da-Ae</strain>
        <tissue evidence="12">Seedling</tissue>
    </source>
</reference>
<evidence type="ECO:0000259" key="11">
    <source>
        <dbReference type="PROSITE" id="PS51867"/>
    </source>
</evidence>
<evidence type="ECO:0000256" key="6">
    <source>
        <dbReference type="PROSITE-ProRule" id="PRU00175"/>
    </source>
</evidence>
<evidence type="ECO:0000256" key="4">
    <source>
        <dbReference type="ARBA" id="ARBA00022771"/>
    </source>
</evidence>
<evidence type="ECO:0000256" key="1">
    <source>
        <dbReference type="ARBA" id="ARBA00004496"/>
    </source>
</evidence>
<comment type="caution">
    <text evidence="12">The sequence shown here is derived from an EMBL/GenBank/DDBJ whole genome shotgun (WGS) entry which is preliminary data.</text>
</comment>
<dbReference type="Gene3D" id="3.30.40.10">
    <property type="entry name" value="Zinc/RING finger domain, C3HC4 (zinc finger)"/>
    <property type="match status" value="1"/>
</dbReference>
<dbReference type="InterPro" id="IPR027370">
    <property type="entry name" value="Znf-RING_euk"/>
</dbReference>
<keyword evidence="5" id="KW-0862">Zinc</keyword>
<keyword evidence="4 6" id="KW-0863">Zinc-finger</keyword>
<name>A0ABQ8B8C6_BRANA</name>
<dbReference type="PANTHER" id="PTHR12170">
    <property type="entry name" value="MACROPHAGE ERYTHROBLAST ATTACHER-RELATED"/>
    <property type="match status" value="1"/>
</dbReference>
<protein>
    <submittedName>
        <fullName evidence="12">Uncharacterized protein</fullName>
    </submittedName>
</protein>
<keyword evidence="13" id="KW-1185">Reference proteome</keyword>
<dbReference type="InterPro" id="IPR006594">
    <property type="entry name" value="LisH"/>
</dbReference>
<evidence type="ECO:0000313" key="13">
    <source>
        <dbReference type="Proteomes" id="UP000824890"/>
    </source>
</evidence>
<dbReference type="InterPro" id="IPR037683">
    <property type="entry name" value="Rmd5_dRing"/>
</dbReference>
<dbReference type="InterPro" id="IPR006595">
    <property type="entry name" value="CTLH_C"/>
</dbReference>